<dbReference type="NCBIfam" id="NF005559">
    <property type="entry name" value="PRK07231.1"/>
    <property type="match status" value="1"/>
</dbReference>
<evidence type="ECO:0000256" key="2">
    <source>
        <dbReference type="ARBA" id="ARBA00023002"/>
    </source>
</evidence>
<keyword evidence="3" id="KW-0614">Plasmid</keyword>
<dbReference type="PROSITE" id="PS00061">
    <property type="entry name" value="ADH_SHORT"/>
    <property type="match status" value="1"/>
</dbReference>
<dbReference type="EC" id="1.1.1.100" evidence="3"/>
<reference evidence="3" key="1">
    <citation type="submission" date="2014-06" db="EMBL/GenBank/DDBJ databases">
        <title>Molecular and ecological studies on carbamate pesticide degrading bacteria isolated from agricultural soils.</title>
        <authorList>
            <person name="Kim D.-U."/>
            <person name="Ka J.-O."/>
        </authorList>
    </citation>
    <scope>NUCLEOTIDE SEQUENCE</scope>
    <source>
        <strain evidence="3">JE1</strain>
        <plasmid evidence="3">pJE1</plasmid>
    </source>
</reference>
<dbReference type="CDD" id="cd05233">
    <property type="entry name" value="SDR_c"/>
    <property type="match status" value="1"/>
</dbReference>
<dbReference type="PRINTS" id="PR00080">
    <property type="entry name" value="SDRFAMILY"/>
</dbReference>
<gene>
    <name evidence="3" type="ORF">pJE1_125</name>
</gene>
<dbReference type="PRINTS" id="PR00081">
    <property type="entry name" value="GDHRDH"/>
</dbReference>
<dbReference type="InterPro" id="IPR020904">
    <property type="entry name" value="Sc_DH/Rdtase_CS"/>
</dbReference>
<comment type="similarity">
    <text evidence="1">Belongs to the short-chain dehydrogenases/reductases (SDR) family.</text>
</comment>
<dbReference type="Gene3D" id="3.40.50.720">
    <property type="entry name" value="NAD(P)-binding Rossmann-like Domain"/>
    <property type="match status" value="1"/>
</dbReference>
<dbReference type="SUPFAM" id="SSF51735">
    <property type="entry name" value="NAD(P)-binding Rossmann-fold domains"/>
    <property type="match status" value="1"/>
</dbReference>
<dbReference type="EMBL" id="KM017071">
    <property type="protein sequence ID" value="AJW29547.1"/>
    <property type="molecule type" value="Genomic_DNA"/>
</dbReference>
<protein>
    <submittedName>
        <fullName evidence="3">3-oxoacyl-[acyl-carrier protein] reductase</fullName>
        <ecNumber evidence="3">1.1.1.100</ecNumber>
    </submittedName>
</protein>
<evidence type="ECO:0000313" key="3">
    <source>
        <dbReference type="EMBL" id="AJW29547.1"/>
    </source>
</evidence>
<proteinExistence type="inferred from homology"/>
<accession>A0A0D4ZZ77</accession>
<dbReference type="PANTHER" id="PTHR24321:SF15">
    <property type="entry name" value="OXIDOREDUCTASE UCPA"/>
    <property type="match status" value="1"/>
</dbReference>
<dbReference type="AlphaFoldDB" id="A0A0D4ZZ77"/>
<dbReference type="InterPro" id="IPR002347">
    <property type="entry name" value="SDR_fam"/>
</dbReference>
<geneLocation type="plasmid" evidence="3">
    <name>pJE1</name>
</geneLocation>
<dbReference type="GO" id="GO:0004316">
    <property type="term" value="F:3-oxoacyl-[acyl-carrier-protein] reductase (NADPH) activity"/>
    <property type="evidence" value="ECO:0007669"/>
    <property type="project" value="UniProtKB-EC"/>
</dbReference>
<name>A0A0D4ZZ77_9SPHN</name>
<dbReference type="FunFam" id="3.40.50.720:FF:000084">
    <property type="entry name" value="Short-chain dehydrogenase reductase"/>
    <property type="match status" value="1"/>
</dbReference>
<dbReference type="Pfam" id="PF13561">
    <property type="entry name" value="adh_short_C2"/>
    <property type="match status" value="1"/>
</dbReference>
<dbReference type="PANTHER" id="PTHR24321">
    <property type="entry name" value="DEHYDROGENASES, SHORT CHAIN"/>
    <property type="match status" value="1"/>
</dbReference>
<evidence type="ECO:0000256" key="1">
    <source>
        <dbReference type="ARBA" id="ARBA00006484"/>
    </source>
</evidence>
<dbReference type="InterPro" id="IPR036291">
    <property type="entry name" value="NAD(P)-bd_dom_sf"/>
</dbReference>
<keyword evidence="2 3" id="KW-0560">Oxidoreductase</keyword>
<organism evidence="3">
    <name type="scientific">Sphingomonas sp. JE1</name>
    <dbReference type="NCBI Taxonomy" id="1628059"/>
    <lineage>
        <taxon>Bacteria</taxon>
        <taxon>Pseudomonadati</taxon>
        <taxon>Pseudomonadota</taxon>
        <taxon>Alphaproteobacteria</taxon>
        <taxon>Sphingomonadales</taxon>
        <taxon>Sphingomonadaceae</taxon>
        <taxon>Sphingomonas</taxon>
    </lineage>
</organism>
<sequence length="237" mass="24475">MTGGANGIGGGVSRLFAAEGAAVIVADINPVTGRETVAEIEREGGRALFIQTDVASETDIIAMIDRAGSEYGGLDILVNNAGIGRSKTAEESDADDWDRVMTVNARSTFLATKYAIPRLRARGGGSIINIGSLFALRGAPTYALYATTKGAIRQFTKSAALAHAGEGIRINAVHPGIIRTSFADLDPDAVAVAEGNLGPSGRWGEPRDVAFACLFLASDEASFVTGIDMSVDGGLSA</sequence>